<proteinExistence type="predicted"/>
<gene>
    <name evidence="1" type="ORF">E0157_065</name>
</gene>
<dbReference type="Proteomes" id="UP000294925">
    <property type="component" value="Segment"/>
</dbReference>
<accession>A0A494WI48</accession>
<evidence type="ECO:0000313" key="2">
    <source>
        <dbReference type="Proteomes" id="UP000294925"/>
    </source>
</evidence>
<protein>
    <submittedName>
        <fullName evidence="1">Uncharacterized protein</fullName>
    </submittedName>
</protein>
<organism evidence="1 2">
    <name type="scientific">Escherichia phage SP15</name>
    <dbReference type="NCBI Taxonomy" id="2184265"/>
    <lineage>
        <taxon>Viruses</taxon>
        <taxon>Duplodnaviria</taxon>
        <taxon>Heunggongvirae</taxon>
        <taxon>Uroviricota</taxon>
        <taxon>Caudoviricetes</taxon>
        <taxon>Demerecviridae</taxon>
        <taxon>Markadamsvirinae</taxon>
        <taxon>Tequintavirus</taxon>
        <taxon>Tequintavirus SP15</taxon>
    </lineage>
</organism>
<evidence type="ECO:0000313" key="1">
    <source>
        <dbReference type="EMBL" id="BBJ33839.1"/>
    </source>
</evidence>
<name>A0A494WI48_9CAUD</name>
<reference evidence="1 2" key="1">
    <citation type="submission" date="2019-04" db="EMBL/GenBank/DDBJ databases">
        <title>Whole genome analysis of Escherichia phage E0157.</title>
        <authorList>
            <person name="Sato K."/>
            <person name="Ohishi K."/>
            <person name="Azam A.H."/>
            <person name="Miyanaga K."/>
            <person name="Tanji Y."/>
        </authorList>
    </citation>
    <scope>NUCLEOTIDE SEQUENCE [LARGE SCALE GENOMIC DNA]</scope>
    <source>
        <strain evidence="1 2">SP15</strain>
    </source>
</reference>
<sequence length="47" mass="5582">MTIWFYLIIQKIKEPIVIIDNFTIAMIFAGFYELITEAYIIERLLLG</sequence>
<keyword evidence="2" id="KW-1185">Reference proteome</keyword>
<dbReference type="EMBL" id="AP019559">
    <property type="protein sequence ID" value="BBJ33839.1"/>
    <property type="molecule type" value="Genomic_DNA"/>
</dbReference>